<name>Q0DKR0_ORYSJ</name>
<dbReference type="AlphaFoldDB" id="Q0DKR0"/>
<dbReference type="PANTHER" id="PTHR31762">
    <property type="entry name" value="FAS-BINDING FACTOR-LIKE PROTEIN"/>
    <property type="match status" value="1"/>
</dbReference>
<feature type="region of interest" description="Disordered" evidence="1">
    <location>
        <begin position="385"/>
        <end position="406"/>
    </location>
</feature>
<dbReference type="EMBL" id="AP008211">
    <property type="protein sequence ID" value="BAF16563.1"/>
    <property type="molecule type" value="Genomic_DNA"/>
</dbReference>
<feature type="compositionally biased region" description="Polar residues" evidence="1">
    <location>
        <begin position="169"/>
        <end position="181"/>
    </location>
</feature>
<feature type="region of interest" description="Disordered" evidence="1">
    <location>
        <begin position="448"/>
        <end position="471"/>
    </location>
</feature>
<evidence type="ECO:0000313" key="3">
    <source>
        <dbReference type="Proteomes" id="UP000000763"/>
    </source>
</evidence>
<organism evidence="2 3">
    <name type="scientific">Oryza sativa subsp. japonica</name>
    <name type="common">Rice</name>
    <dbReference type="NCBI Taxonomy" id="39947"/>
    <lineage>
        <taxon>Eukaryota</taxon>
        <taxon>Viridiplantae</taxon>
        <taxon>Streptophyta</taxon>
        <taxon>Embryophyta</taxon>
        <taxon>Tracheophyta</taxon>
        <taxon>Spermatophyta</taxon>
        <taxon>Magnoliopsida</taxon>
        <taxon>Liliopsida</taxon>
        <taxon>Poales</taxon>
        <taxon>Poaceae</taxon>
        <taxon>BOP clade</taxon>
        <taxon>Oryzoideae</taxon>
        <taxon>Oryzeae</taxon>
        <taxon>Oryzinae</taxon>
        <taxon>Oryza</taxon>
        <taxon>Oryza sativa</taxon>
    </lineage>
</organism>
<proteinExistence type="predicted"/>
<feature type="region of interest" description="Disordered" evidence="1">
    <location>
        <begin position="1"/>
        <end position="218"/>
    </location>
</feature>
<feature type="compositionally biased region" description="Low complexity" evidence="1">
    <location>
        <begin position="7"/>
        <end position="17"/>
    </location>
</feature>
<feature type="compositionally biased region" description="Gly residues" evidence="1">
    <location>
        <begin position="96"/>
        <end position="114"/>
    </location>
</feature>
<feature type="compositionally biased region" description="Low complexity" evidence="1">
    <location>
        <begin position="36"/>
        <end position="49"/>
    </location>
</feature>
<feature type="compositionally biased region" description="Gly residues" evidence="1">
    <location>
        <begin position="18"/>
        <end position="35"/>
    </location>
</feature>
<accession>Q0DKR0</accession>
<dbReference type="Proteomes" id="UP000000763">
    <property type="component" value="Chromosome 5"/>
</dbReference>
<dbReference type="InterPro" id="IPR040321">
    <property type="entry name" value="SCD2-like"/>
</dbReference>
<reference evidence="3" key="2">
    <citation type="journal article" date="2008" name="Nucleic Acids Res.">
        <title>The rice annotation project database (RAP-DB): 2008 update.</title>
        <authorList>
            <consortium name="The rice annotation project (RAP)"/>
        </authorList>
    </citation>
    <scope>GENOME REANNOTATION</scope>
    <source>
        <strain evidence="3">cv. Nipponbare</strain>
    </source>
</reference>
<feature type="compositionally biased region" description="Low complexity" evidence="1">
    <location>
        <begin position="75"/>
        <end position="95"/>
    </location>
</feature>
<reference evidence="2 3" key="1">
    <citation type="journal article" date="2005" name="Nature">
        <title>The map-based sequence of the rice genome.</title>
        <authorList>
            <consortium name="International rice genome sequencing project (IRGSP)"/>
            <person name="Matsumoto T."/>
            <person name="Wu J."/>
            <person name="Kanamori H."/>
            <person name="Katayose Y."/>
            <person name="Fujisawa M."/>
            <person name="Namiki N."/>
            <person name="Mizuno H."/>
            <person name="Yamamoto K."/>
            <person name="Antonio B.A."/>
            <person name="Baba T."/>
            <person name="Sakata K."/>
            <person name="Nagamura Y."/>
            <person name="Aoki H."/>
            <person name="Arikawa K."/>
            <person name="Arita K."/>
            <person name="Bito T."/>
            <person name="Chiden Y."/>
            <person name="Fujitsuka N."/>
            <person name="Fukunaka R."/>
            <person name="Hamada M."/>
            <person name="Harada C."/>
            <person name="Hayashi A."/>
            <person name="Hijishita S."/>
            <person name="Honda M."/>
            <person name="Hosokawa S."/>
            <person name="Ichikawa Y."/>
            <person name="Idonuma A."/>
            <person name="Iijima M."/>
            <person name="Ikeda M."/>
            <person name="Ikeno M."/>
            <person name="Ito K."/>
            <person name="Ito S."/>
            <person name="Ito T."/>
            <person name="Ito Y."/>
            <person name="Ito Y."/>
            <person name="Iwabuchi A."/>
            <person name="Kamiya K."/>
            <person name="Karasawa W."/>
            <person name="Kurita K."/>
            <person name="Katagiri S."/>
            <person name="Kikuta A."/>
            <person name="Kobayashi H."/>
            <person name="Kobayashi N."/>
            <person name="Machita K."/>
            <person name="Maehara T."/>
            <person name="Masukawa M."/>
            <person name="Mizubayashi T."/>
            <person name="Mukai Y."/>
            <person name="Nagasaki H."/>
            <person name="Nagata Y."/>
            <person name="Naito S."/>
            <person name="Nakashima M."/>
            <person name="Nakama Y."/>
            <person name="Nakamichi Y."/>
            <person name="Nakamura M."/>
            <person name="Meguro A."/>
            <person name="Negishi M."/>
            <person name="Ohta I."/>
            <person name="Ohta T."/>
            <person name="Okamoto M."/>
            <person name="Ono N."/>
            <person name="Saji S."/>
            <person name="Sakaguchi M."/>
            <person name="Sakai K."/>
            <person name="Shibata M."/>
            <person name="Shimokawa T."/>
            <person name="Song J."/>
            <person name="Takazaki Y."/>
            <person name="Terasawa K."/>
            <person name="Tsugane M."/>
            <person name="Tsuji K."/>
            <person name="Ueda S."/>
            <person name="Waki K."/>
            <person name="Yamagata H."/>
            <person name="Yamamoto M."/>
            <person name="Yamamoto S."/>
            <person name="Yamane H."/>
            <person name="Yoshiki S."/>
            <person name="Yoshihara R."/>
            <person name="Yukawa K."/>
            <person name="Zhong H."/>
            <person name="Yano M."/>
            <person name="Yuan Q."/>
            <person name="Ouyang S."/>
            <person name="Liu J."/>
            <person name="Jones K.M."/>
            <person name="Gansberger K."/>
            <person name="Moffat K."/>
            <person name="Hill J."/>
            <person name="Bera J."/>
            <person name="Fadrosh D."/>
            <person name="Jin S."/>
            <person name="Johri S."/>
            <person name="Kim M."/>
            <person name="Overton L."/>
            <person name="Reardon M."/>
            <person name="Tsitrin T."/>
            <person name="Vuong H."/>
            <person name="Weaver B."/>
            <person name="Ciecko A."/>
            <person name="Tallon L."/>
            <person name="Jackson J."/>
            <person name="Pai G."/>
            <person name="Aken S.V."/>
            <person name="Utterback T."/>
            <person name="Reidmuller S."/>
            <person name="Feldblyum T."/>
            <person name="Hsiao J."/>
            <person name="Zismann V."/>
            <person name="Iobst S."/>
            <person name="de Vazeille A.R."/>
            <person name="Buell C.R."/>
            <person name="Ying K."/>
            <person name="Li Y."/>
            <person name="Lu T."/>
            <person name="Huang Y."/>
            <person name="Zhao Q."/>
            <person name="Feng Q."/>
            <person name="Zhang L."/>
            <person name="Zhu J."/>
            <person name="Weng Q."/>
            <person name="Mu J."/>
            <person name="Lu Y."/>
            <person name="Fan D."/>
            <person name="Liu Y."/>
            <person name="Guan J."/>
            <person name="Zhang Y."/>
            <person name="Yu S."/>
            <person name="Liu X."/>
            <person name="Zhang Y."/>
            <person name="Hong G."/>
            <person name="Han B."/>
            <person name="Choisne N."/>
            <person name="Demange N."/>
            <person name="Orjeda G."/>
            <person name="Samain S."/>
            <person name="Cattolico L."/>
            <person name="Pelletier E."/>
            <person name="Couloux A."/>
            <person name="Segurens B."/>
            <person name="Wincker P."/>
            <person name="D'Hont A."/>
            <person name="Scarpelli C."/>
            <person name="Weissenbach J."/>
            <person name="Salanoubat M."/>
            <person name="Quetier F."/>
            <person name="Yu Y."/>
            <person name="Kim H.R."/>
            <person name="Rambo T."/>
            <person name="Currie J."/>
            <person name="Collura K."/>
            <person name="Luo M."/>
            <person name="Yang T."/>
            <person name="Ammiraju J.S.S."/>
            <person name="Engler F."/>
            <person name="Soderlund C."/>
            <person name="Wing R.A."/>
            <person name="Palmer L.E."/>
            <person name="de la Bastide M."/>
            <person name="Spiegel L."/>
            <person name="Nascimento L."/>
            <person name="Zutavern T."/>
            <person name="O'Shaughnessy A."/>
            <person name="Dike S."/>
            <person name="Dedhia N."/>
            <person name="Preston R."/>
            <person name="Balija V."/>
            <person name="McCombie W.R."/>
            <person name="Chow T."/>
            <person name="Chen H."/>
            <person name="Chung M."/>
            <person name="Chen C."/>
            <person name="Shaw J."/>
            <person name="Wu H."/>
            <person name="Hsiao K."/>
            <person name="Chao Y."/>
            <person name="Chu M."/>
            <person name="Cheng C."/>
            <person name="Hour A."/>
            <person name="Lee P."/>
            <person name="Lin S."/>
            <person name="Lin Y."/>
            <person name="Liou J."/>
            <person name="Liu S."/>
            <person name="Hsing Y."/>
            <person name="Raghuvanshi S."/>
            <person name="Mohanty A."/>
            <person name="Bharti A.K."/>
            <person name="Gaur A."/>
            <person name="Gupta V."/>
            <person name="Kumar D."/>
            <person name="Ravi V."/>
            <person name="Vij S."/>
            <person name="Kapur A."/>
            <person name="Khurana P."/>
            <person name="Khurana P."/>
            <person name="Khurana J.P."/>
            <person name="Tyagi A.K."/>
            <person name="Gaikwad K."/>
            <person name="Singh A."/>
            <person name="Dalal V."/>
            <person name="Srivastava S."/>
            <person name="Dixit A."/>
            <person name="Pal A.K."/>
            <person name="Ghazi I.A."/>
            <person name="Yadav M."/>
            <person name="Pandit A."/>
            <person name="Bhargava A."/>
            <person name="Sureshbabu K."/>
            <person name="Batra K."/>
            <person name="Sharma T.R."/>
            <person name="Mohapatra T."/>
            <person name="Singh N.K."/>
            <person name="Messing J."/>
            <person name="Nelson A.B."/>
            <person name="Fuks G."/>
            <person name="Kavchok S."/>
            <person name="Keizer G."/>
            <person name="Linton E."/>
            <person name="Llaca V."/>
            <person name="Song R."/>
            <person name="Tanyolac B."/>
            <person name="Young S."/>
            <person name="Ho-Il K."/>
            <person name="Hahn J.H."/>
            <person name="Sangsakoo G."/>
            <person name="Vanavichit A."/>
            <person name="de Mattos Luiz.A.T."/>
            <person name="Zimmer P.D."/>
            <person name="Malone G."/>
            <person name="Dellagostin O."/>
            <person name="de Oliveira A.C."/>
            <person name="Bevan M."/>
            <person name="Bancroft I."/>
            <person name="Minx P."/>
            <person name="Cordum H."/>
            <person name="Wilson R."/>
            <person name="Cheng Z."/>
            <person name="Jin W."/>
            <person name="Jiang J."/>
            <person name="Leong S.A."/>
            <person name="Iwama H."/>
            <person name="Gojobori T."/>
            <person name="Itoh T."/>
            <person name="Niimura Y."/>
            <person name="Fujii Y."/>
            <person name="Habara T."/>
            <person name="Sakai H."/>
            <person name="Sato Y."/>
            <person name="Wilson G."/>
            <person name="Kumar K."/>
            <person name="McCouch S."/>
            <person name="Juretic N."/>
            <person name="Hoen D."/>
            <person name="Wright S."/>
            <person name="Bruskiewich R."/>
            <person name="Bureau T."/>
            <person name="Miyao A."/>
            <person name="Hirochika H."/>
            <person name="Nishikawa T."/>
            <person name="Kadowaki K."/>
            <person name="Sugiura M."/>
            <person name="Burr B."/>
            <person name="Sasaki T."/>
        </authorList>
    </citation>
    <scope>NUCLEOTIDE SEQUENCE [LARGE SCALE GENOMIC DNA]</scope>
    <source>
        <strain evidence="3">cv. Nipponbare</strain>
    </source>
</reference>
<dbReference type="KEGG" id="dosa:Os05g0148500"/>
<dbReference type="PANTHER" id="PTHR31762:SF17">
    <property type="entry name" value="COILED-COIL DOMAIN-CONTAINING PROTEIN SCD2"/>
    <property type="match status" value="1"/>
</dbReference>
<evidence type="ECO:0000256" key="1">
    <source>
        <dbReference type="SAM" id="MobiDB-lite"/>
    </source>
</evidence>
<feature type="compositionally biased region" description="Low complexity" evidence="1">
    <location>
        <begin position="140"/>
        <end position="152"/>
    </location>
</feature>
<gene>
    <name evidence="2" type="ordered locus">Os05g0148500</name>
</gene>
<feature type="compositionally biased region" description="Basic and acidic residues" evidence="1">
    <location>
        <begin position="385"/>
        <end position="399"/>
    </location>
</feature>
<protein>
    <submittedName>
        <fullName evidence="2">Os05g0148500 protein</fullName>
    </submittedName>
</protein>
<feature type="compositionally biased region" description="Low complexity" evidence="1">
    <location>
        <begin position="198"/>
        <end position="210"/>
    </location>
</feature>
<feature type="compositionally biased region" description="Polar residues" evidence="1">
    <location>
        <begin position="129"/>
        <end position="139"/>
    </location>
</feature>
<evidence type="ECO:0000313" key="2">
    <source>
        <dbReference type="EMBL" id="BAF16563.1"/>
    </source>
</evidence>
<dbReference type="GO" id="GO:0000911">
    <property type="term" value="P:cytokinesis by cell plate formation"/>
    <property type="evidence" value="ECO:0007669"/>
    <property type="project" value="InterPro"/>
</dbReference>
<sequence>MDRLSRPASPAGGYARRGSGGGYGHHYYGGGGGGSAQTSPPGGSPTASPVHRHARTGSLGGAGAASTVGRRGRAHNTAARAAAQRLARVMASTDGAGVGGGGGGVGGGGDGGSGSDDDEYELSGPPIELSSTPRRTGTRSPSPSAPVSRPPSLTNRYTPGKSVPMIPSIKQQNRPATSGPGSESPAINRREQRRSVDLGSSLRARRTSSSLHDEINSLQVETEGMYEKFNLAEERSEEGDAKSMHMAAVIADAIEPEANLISRKDAALQQRKASLRSASRRSNSASCDEIAALRSEAKVANSVSSVSQRLKSTGSIVRSLHGATNRMVLSQEEMRFYKYDAKVKKGSKSIHCDIAEEKQEYWSSFAPLSLEVVLSIGQKARDGALSDHADMETKSKMSDASHVNDMSGDGNIESMLLVERGLRELSSLKRTQSCLLYQNIDASDLSQVASPKCPSSEGQNPPESLELSEEEQDDVRFKQSWLTYFWRRAKSHDIEEDIADERLQFWIEQGNHPVSTIDIIEALQIANCKFAIHSPWVYAMSTDQPPAPPASARRRQCVAAAAAATAACLAPLAVLLAVLVLAPSLLPRLLLRPHHVVPVVASAELRLLAFDAAAPAVAYNLSATLRFDNPGGLYTWRCTALRAAPSYAGQRLGDAAALPGITARGAGAGDARAAAWAGTQRVPPGRRARAVAAALARDRAAGWYVIKVDVATVQNGAESDFACVLSFPAAALARNGSGAAVFDGGRCVDAVHGEI</sequence>